<keyword evidence="3" id="KW-1185">Reference proteome</keyword>
<accession>A0AA40B0N6</accession>
<feature type="compositionally biased region" description="Polar residues" evidence="1">
    <location>
        <begin position="1"/>
        <end position="19"/>
    </location>
</feature>
<reference evidence="2" key="1">
    <citation type="submission" date="2023-06" db="EMBL/GenBank/DDBJ databases">
        <title>Genome-scale phylogeny and comparative genomics of the fungal order Sordariales.</title>
        <authorList>
            <consortium name="Lawrence Berkeley National Laboratory"/>
            <person name="Hensen N."/>
            <person name="Bonometti L."/>
            <person name="Westerberg I."/>
            <person name="Brannstrom I.O."/>
            <person name="Guillou S."/>
            <person name="Cros-Aarteil S."/>
            <person name="Calhoun S."/>
            <person name="Haridas S."/>
            <person name="Kuo A."/>
            <person name="Mondo S."/>
            <person name="Pangilinan J."/>
            <person name="Riley R."/>
            <person name="Labutti K."/>
            <person name="Andreopoulos B."/>
            <person name="Lipzen A."/>
            <person name="Chen C."/>
            <person name="Yanf M."/>
            <person name="Daum C."/>
            <person name="Ng V."/>
            <person name="Clum A."/>
            <person name="Steindorff A."/>
            <person name="Ohm R."/>
            <person name="Martin F."/>
            <person name="Silar P."/>
            <person name="Natvig D."/>
            <person name="Lalanne C."/>
            <person name="Gautier V."/>
            <person name="Ament-Velasquez S.L."/>
            <person name="Kruys A."/>
            <person name="Hutchinson M.I."/>
            <person name="Powell A.J."/>
            <person name="Barry K."/>
            <person name="Miller A.N."/>
            <person name="Grigoriev I.V."/>
            <person name="Debuchy R."/>
            <person name="Gladieux P."/>
            <person name="Thoren M.H."/>
            <person name="Johannesson H."/>
        </authorList>
    </citation>
    <scope>NUCLEOTIDE SEQUENCE</scope>
    <source>
        <strain evidence="2">SMH4607-1</strain>
    </source>
</reference>
<evidence type="ECO:0000313" key="2">
    <source>
        <dbReference type="EMBL" id="KAK0725342.1"/>
    </source>
</evidence>
<feature type="region of interest" description="Disordered" evidence="1">
    <location>
        <begin position="1"/>
        <end position="76"/>
    </location>
</feature>
<feature type="compositionally biased region" description="Polar residues" evidence="1">
    <location>
        <begin position="28"/>
        <end position="40"/>
    </location>
</feature>
<dbReference type="Proteomes" id="UP001172102">
    <property type="component" value="Unassembled WGS sequence"/>
</dbReference>
<dbReference type="EMBL" id="JAUKUA010000002">
    <property type="protein sequence ID" value="KAK0725342.1"/>
    <property type="molecule type" value="Genomic_DNA"/>
</dbReference>
<protein>
    <submittedName>
        <fullName evidence="2">Uncharacterized protein</fullName>
    </submittedName>
</protein>
<name>A0AA40B0N6_9PEZI</name>
<dbReference type="AlphaFoldDB" id="A0AA40B0N6"/>
<comment type="caution">
    <text evidence="2">The sequence shown here is derived from an EMBL/GenBank/DDBJ whole genome shotgun (WGS) entry which is preliminary data.</text>
</comment>
<evidence type="ECO:0000313" key="3">
    <source>
        <dbReference type="Proteomes" id="UP001172102"/>
    </source>
</evidence>
<organism evidence="2 3">
    <name type="scientific">Lasiosphaeris hirsuta</name>
    <dbReference type="NCBI Taxonomy" id="260670"/>
    <lineage>
        <taxon>Eukaryota</taxon>
        <taxon>Fungi</taxon>
        <taxon>Dikarya</taxon>
        <taxon>Ascomycota</taxon>
        <taxon>Pezizomycotina</taxon>
        <taxon>Sordariomycetes</taxon>
        <taxon>Sordariomycetidae</taxon>
        <taxon>Sordariales</taxon>
        <taxon>Lasiosphaeriaceae</taxon>
        <taxon>Lasiosphaeris</taxon>
    </lineage>
</organism>
<proteinExistence type="predicted"/>
<sequence length="76" mass="8228">MSSTAGQLRSLNRISRSTHTPPPPGKSQAPTPLICTSASSHEPLCTASHRKTAKSQIERSPVVCHHRSSRTMLRSP</sequence>
<evidence type="ECO:0000256" key="1">
    <source>
        <dbReference type="SAM" id="MobiDB-lite"/>
    </source>
</evidence>
<gene>
    <name evidence="2" type="ORF">B0H67DRAFT_570296</name>
</gene>